<feature type="transmembrane region" description="Helical" evidence="8">
    <location>
        <begin position="288"/>
        <end position="307"/>
    </location>
</feature>
<dbReference type="AlphaFoldDB" id="A0A0J9XE84"/>
<dbReference type="Pfam" id="PF00909">
    <property type="entry name" value="Ammonium_transp"/>
    <property type="match status" value="1"/>
</dbReference>
<dbReference type="Proteomes" id="UP000242525">
    <property type="component" value="Unassembled WGS sequence"/>
</dbReference>
<dbReference type="SUPFAM" id="SSF111352">
    <property type="entry name" value="Ammonium transporter"/>
    <property type="match status" value="1"/>
</dbReference>
<dbReference type="GO" id="GO:0005886">
    <property type="term" value="C:plasma membrane"/>
    <property type="evidence" value="ECO:0007669"/>
    <property type="project" value="UniProtKB-SubCell"/>
</dbReference>
<proteinExistence type="inferred from homology"/>
<dbReference type="GO" id="GO:0019740">
    <property type="term" value="P:nitrogen utilization"/>
    <property type="evidence" value="ECO:0007669"/>
    <property type="project" value="UniProtKB-ARBA"/>
</dbReference>
<dbReference type="InterPro" id="IPR029020">
    <property type="entry name" value="Ammonium/urea_transptr"/>
</dbReference>
<dbReference type="STRING" id="1173061.A0A0J9XE84"/>
<feature type="transmembrane region" description="Helical" evidence="8">
    <location>
        <begin position="345"/>
        <end position="370"/>
    </location>
</feature>
<feature type="transmembrane region" description="Helical" evidence="8">
    <location>
        <begin position="313"/>
        <end position="333"/>
    </location>
</feature>
<dbReference type="InterPro" id="IPR001905">
    <property type="entry name" value="Ammonium_transpt"/>
</dbReference>
<keyword evidence="5 8" id="KW-1133">Transmembrane helix</keyword>
<feature type="transmembrane region" description="Helical" evidence="8">
    <location>
        <begin position="123"/>
        <end position="143"/>
    </location>
</feature>
<dbReference type="GO" id="GO:0008519">
    <property type="term" value="F:ammonium channel activity"/>
    <property type="evidence" value="ECO:0007669"/>
    <property type="project" value="InterPro"/>
</dbReference>
<dbReference type="PROSITE" id="PS01219">
    <property type="entry name" value="AMMONIUM_TRANSP"/>
    <property type="match status" value="1"/>
</dbReference>
<evidence type="ECO:0000256" key="5">
    <source>
        <dbReference type="ARBA" id="ARBA00022989"/>
    </source>
</evidence>
<dbReference type="FunFam" id="1.10.3430.10:FF:000003">
    <property type="entry name" value="Ammonium transporter"/>
    <property type="match status" value="1"/>
</dbReference>
<organism evidence="11 12">
    <name type="scientific">Geotrichum candidum</name>
    <name type="common">Oospora lactis</name>
    <name type="synonym">Dipodascus geotrichum</name>
    <dbReference type="NCBI Taxonomy" id="1173061"/>
    <lineage>
        <taxon>Eukaryota</taxon>
        <taxon>Fungi</taxon>
        <taxon>Dikarya</taxon>
        <taxon>Ascomycota</taxon>
        <taxon>Saccharomycotina</taxon>
        <taxon>Dipodascomycetes</taxon>
        <taxon>Dipodascales</taxon>
        <taxon>Dipodascaceae</taxon>
        <taxon>Geotrichum</taxon>
    </lineage>
</organism>
<evidence type="ECO:0000256" key="3">
    <source>
        <dbReference type="ARBA" id="ARBA00022448"/>
    </source>
</evidence>
<dbReference type="PANTHER" id="PTHR43029:SF10">
    <property type="entry name" value="AMMONIUM TRANSPORTER MEP2"/>
    <property type="match status" value="1"/>
</dbReference>
<evidence type="ECO:0000256" key="8">
    <source>
        <dbReference type="RuleBase" id="RU362002"/>
    </source>
</evidence>
<keyword evidence="12" id="KW-1185">Reference proteome</keyword>
<feature type="transmembrane region" description="Helical" evidence="8">
    <location>
        <begin position="390"/>
        <end position="412"/>
    </location>
</feature>
<comment type="subcellular location">
    <subcellularLocation>
        <location evidence="8">Cell membrane</location>
        <topology evidence="8">Multi-pass membrane protein</topology>
    </subcellularLocation>
    <subcellularLocation>
        <location evidence="1">Membrane</location>
        <topology evidence="1">Multi-pass membrane protein</topology>
    </subcellularLocation>
</comment>
<keyword evidence="6 8" id="KW-0472">Membrane</keyword>
<dbReference type="InterPro" id="IPR024041">
    <property type="entry name" value="NH4_transpt_AmtB-like_dom"/>
</dbReference>
<feature type="transmembrane region" description="Helical" evidence="8">
    <location>
        <begin position="258"/>
        <end position="279"/>
    </location>
</feature>
<evidence type="ECO:0000256" key="9">
    <source>
        <dbReference type="SAM" id="MobiDB-lite"/>
    </source>
</evidence>
<evidence type="ECO:0000256" key="2">
    <source>
        <dbReference type="ARBA" id="ARBA00005887"/>
    </source>
</evidence>
<dbReference type="OrthoDB" id="534912at2759"/>
<feature type="transmembrane region" description="Helical" evidence="8">
    <location>
        <begin position="67"/>
        <end position="85"/>
    </location>
</feature>
<comment type="caution">
    <text evidence="11">The sequence shown here is derived from an EMBL/GenBank/DDBJ whole genome shotgun (WGS) entry which is preliminary data.</text>
</comment>
<feature type="region of interest" description="Disordered" evidence="9">
    <location>
        <begin position="457"/>
        <end position="480"/>
    </location>
</feature>
<dbReference type="InterPro" id="IPR018047">
    <property type="entry name" value="Ammonium_transpt_CS"/>
</dbReference>
<name>A0A0J9XE84_GEOCN</name>
<evidence type="ECO:0000313" key="12">
    <source>
        <dbReference type="Proteomes" id="UP000242525"/>
    </source>
</evidence>
<feature type="transmembrane region" description="Helical" evidence="8">
    <location>
        <begin position="228"/>
        <end position="246"/>
    </location>
</feature>
<dbReference type="NCBIfam" id="TIGR00836">
    <property type="entry name" value="amt"/>
    <property type="match status" value="1"/>
</dbReference>
<evidence type="ECO:0000259" key="10">
    <source>
        <dbReference type="Pfam" id="PF00909"/>
    </source>
</evidence>
<gene>
    <name evidence="11" type="ORF">BN980_GECA12s00934g</name>
</gene>
<evidence type="ECO:0000256" key="7">
    <source>
        <dbReference type="ARBA" id="ARBA00023177"/>
    </source>
</evidence>
<evidence type="ECO:0000256" key="4">
    <source>
        <dbReference type="ARBA" id="ARBA00022692"/>
    </source>
</evidence>
<evidence type="ECO:0000256" key="1">
    <source>
        <dbReference type="ARBA" id="ARBA00004141"/>
    </source>
</evidence>
<sequence>MSDTTSSTDGLTGTGTGGDSLSVDFNSQFDLANMVWILTSSALVWIMIPGVGLLYSGLARKKHSISLLWSSIMCASLISFHWFFWGYSLAFSHTGGKYIGNLDNFALMNVLGAPAVVSSMPDILFMVYQGMFAGITGMIMVGGAHERARLGPMMLYLFIWLTIVYCPIACWTWSPNGWLADLGDLDYAGGGPVHMASGAGALAYALVCGKRNDPTADNKGLPIFKPHSVTSVVFGTIFLWFGWFGFNGGSTGNGTIRAAYAFANTNLAAGCGALAWLFLDYFRYEKRWTTIGMCSGAIAGLVGITPAAGFVPIYFAVPIGVLTSITCNYATGLKHLLRIDDGLDAFALHGVGGFVGSVLTGLFAADYIAALDGTKIDGGWLNHHYIQLGYQLAAAVTTVAYAFGVSCFILFIQNKIPYVALRLDSEKEEIGTDQTVIGEYDDHYDWTQGTIQGSLSDQDLTPIGGNGNSGTNSPTPEKAV</sequence>
<protein>
    <recommendedName>
        <fullName evidence="8">Ammonium transporter</fullName>
    </recommendedName>
</protein>
<feature type="compositionally biased region" description="Low complexity" evidence="9">
    <location>
        <begin position="469"/>
        <end position="480"/>
    </location>
</feature>
<dbReference type="Gene3D" id="1.10.3430.10">
    <property type="entry name" value="Ammonium transporter AmtB like domains"/>
    <property type="match status" value="1"/>
</dbReference>
<reference evidence="11" key="1">
    <citation type="submission" date="2014-03" db="EMBL/GenBank/DDBJ databases">
        <authorList>
            <person name="Casaregola S."/>
        </authorList>
    </citation>
    <scope>NUCLEOTIDE SEQUENCE [LARGE SCALE GENOMIC DNA]</scope>
    <source>
        <strain evidence="11">CLIB 918</strain>
    </source>
</reference>
<feature type="domain" description="Ammonium transporter AmtB-like" evidence="10">
    <location>
        <begin position="35"/>
        <end position="439"/>
    </location>
</feature>
<keyword evidence="4 8" id="KW-0812">Transmembrane</keyword>
<evidence type="ECO:0000256" key="6">
    <source>
        <dbReference type="ARBA" id="ARBA00023136"/>
    </source>
</evidence>
<dbReference type="PANTHER" id="PTHR43029">
    <property type="entry name" value="AMMONIUM TRANSPORTER MEP2"/>
    <property type="match status" value="1"/>
</dbReference>
<accession>A0A0J9XE84</accession>
<evidence type="ECO:0000313" key="11">
    <source>
        <dbReference type="EMBL" id="CDO55688.1"/>
    </source>
</evidence>
<feature type="transmembrane region" description="Helical" evidence="8">
    <location>
        <begin position="155"/>
        <end position="175"/>
    </location>
</feature>
<keyword evidence="3 8" id="KW-0813">Transport</keyword>
<feature type="transmembrane region" description="Helical" evidence="8">
    <location>
        <begin position="187"/>
        <end position="207"/>
    </location>
</feature>
<keyword evidence="7 8" id="KW-0924">Ammonia transport</keyword>
<feature type="transmembrane region" description="Helical" evidence="8">
    <location>
        <begin position="34"/>
        <end position="55"/>
    </location>
</feature>
<comment type="similarity">
    <text evidence="2 8">Belongs to the ammonia transporter channel (TC 1.A.11.2) family.</text>
</comment>
<dbReference type="EMBL" id="CCBN010000012">
    <property type="protein sequence ID" value="CDO55688.1"/>
    <property type="molecule type" value="Genomic_DNA"/>
</dbReference>